<dbReference type="EMBL" id="JABBWM010000032">
    <property type="protein sequence ID" value="KAG2107197.1"/>
    <property type="molecule type" value="Genomic_DNA"/>
</dbReference>
<reference evidence="3" key="1">
    <citation type="journal article" date="2020" name="New Phytol.">
        <title>Comparative genomics reveals dynamic genome evolution in host specialist ectomycorrhizal fungi.</title>
        <authorList>
            <person name="Lofgren L.A."/>
            <person name="Nguyen N.H."/>
            <person name="Vilgalys R."/>
            <person name="Ruytinx J."/>
            <person name="Liao H.L."/>
            <person name="Branco S."/>
            <person name="Kuo A."/>
            <person name="LaButti K."/>
            <person name="Lipzen A."/>
            <person name="Andreopoulos W."/>
            <person name="Pangilinan J."/>
            <person name="Riley R."/>
            <person name="Hundley H."/>
            <person name="Na H."/>
            <person name="Barry K."/>
            <person name="Grigoriev I.V."/>
            <person name="Stajich J.E."/>
            <person name="Kennedy P.G."/>
        </authorList>
    </citation>
    <scope>NUCLEOTIDE SEQUENCE</scope>
    <source>
        <strain evidence="3">FC423</strain>
    </source>
</reference>
<keyword evidence="2" id="KW-1133">Transmembrane helix</keyword>
<sequence length="812" mass="89408">MSTAATETTRRTRPSNASTQPGKVVLEAQVKRCSKAQKAADNLTLKEAKEALFKKGLECLTHIETEMEKKNREKCSPRRPPPFGLNQGPKSMLDDLPEANEIDNHQKTPTEDMDDGPATTGKGKRRCNMQKKHNKSLSNVEDDSINNKVPHTDGKDTLLIINVTAQKLTLGGRVTNWALAITEYKKLEPSPRASSFSTREPPLTIFSPNTASSIATSATQPPTQIPAAQTKHVTDDALTGALGDEIDDSLEYEATCKEKQDKGKTKQVVSIFDENSDFDEPQASQGLLQYDDSELELSQEPRALFTQAPNLKSSKRKANKILVSAEVSEAESMVSDWSMEVKGVNNLIMCADELSQPEPIVVTKEKVSCTTTSTSVTTSVADSEPPAQKKAKIKPSAASVRGVSAKLKCQQNVPVDTMPKHMKACGAYHTVDLPAAMQADQRWTKKYLPTIMLWAGSYEDIWVIPDDVLLHHAQLIFDAVYKDLNIVLIHNGVVHSPTAQRISEWRSNFGSTAIVIVMDFMTRNPDCPPSDMATSLVHDWAFVYENPGSPSPLTAYCSPFILQLIGMAHLNTIKGYVEVPSFNMHELVTSRMSRVLALSAVAIKRALGLIKNKQLKVQDVLLSASRSKVAIKLPKVLNKMMGKEINVPFLFSATLWSKPTKAFIKSILSKPAGYVEATIEMAHTTVNDATDTVLSLLDDEESDKDERAMICEHGPNHLGLLSLTTGPLLQDIIFVAVAIQFALETLSLIFPCYYCILCLTSASHVFRCIMFSIALTFLLTLLLNFTLITLSSCVFHYIMFSSIALTFARIVT</sequence>
<organism evidence="3 4">
    <name type="scientific">Suillus discolor</name>
    <dbReference type="NCBI Taxonomy" id="1912936"/>
    <lineage>
        <taxon>Eukaryota</taxon>
        <taxon>Fungi</taxon>
        <taxon>Dikarya</taxon>
        <taxon>Basidiomycota</taxon>
        <taxon>Agaricomycotina</taxon>
        <taxon>Agaricomycetes</taxon>
        <taxon>Agaricomycetidae</taxon>
        <taxon>Boletales</taxon>
        <taxon>Suillineae</taxon>
        <taxon>Suillaceae</taxon>
        <taxon>Suillus</taxon>
    </lineage>
</organism>
<feature type="transmembrane region" description="Helical" evidence="2">
    <location>
        <begin position="732"/>
        <end position="756"/>
    </location>
</feature>
<dbReference type="Proteomes" id="UP000823399">
    <property type="component" value="Unassembled WGS sequence"/>
</dbReference>
<keyword evidence="4" id="KW-1185">Reference proteome</keyword>
<feature type="region of interest" description="Disordered" evidence="1">
    <location>
        <begin position="69"/>
        <end position="146"/>
    </location>
</feature>
<keyword evidence="2" id="KW-0812">Transmembrane</keyword>
<keyword evidence="2" id="KW-0472">Membrane</keyword>
<evidence type="ECO:0000256" key="2">
    <source>
        <dbReference type="SAM" id="Phobius"/>
    </source>
</evidence>
<dbReference type="RefSeq" id="XP_041292075.1">
    <property type="nucleotide sequence ID" value="XM_041441605.1"/>
</dbReference>
<protein>
    <submittedName>
        <fullName evidence="3">Uncharacterized protein</fullName>
    </submittedName>
</protein>
<proteinExistence type="predicted"/>
<feature type="transmembrane region" description="Helical" evidence="2">
    <location>
        <begin position="768"/>
        <end position="788"/>
    </location>
</feature>
<gene>
    <name evidence="3" type="ORF">F5147DRAFT_774418</name>
</gene>
<comment type="caution">
    <text evidence="3">The sequence shown here is derived from an EMBL/GenBank/DDBJ whole genome shotgun (WGS) entry which is preliminary data.</text>
</comment>
<evidence type="ECO:0000256" key="1">
    <source>
        <dbReference type="SAM" id="MobiDB-lite"/>
    </source>
</evidence>
<evidence type="ECO:0000313" key="3">
    <source>
        <dbReference type="EMBL" id="KAG2107197.1"/>
    </source>
</evidence>
<dbReference type="OrthoDB" id="2662900at2759"/>
<accession>A0A9P7JTC8</accession>
<evidence type="ECO:0000313" key="4">
    <source>
        <dbReference type="Proteomes" id="UP000823399"/>
    </source>
</evidence>
<name>A0A9P7JTC8_9AGAM</name>
<feature type="region of interest" description="Disordered" evidence="1">
    <location>
        <begin position="1"/>
        <end position="22"/>
    </location>
</feature>
<feature type="compositionally biased region" description="Basic residues" evidence="1">
    <location>
        <begin position="122"/>
        <end position="135"/>
    </location>
</feature>
<dbReference type="GeneID" id="64703864"/>
<feature type="transmembrane region" description="Helical" evidence="2">
    <location>
        <begin position="794"/>
        <end position="811"/>
    </location>
</feature>
<dbReference type="AlphaFoldDB" id="A0A9P7JTC8"/>